<evidence type="ECO:0000313" key="3">
    <source>
        <dbReference type="Proteomes" id="UP000612361"/>
    </source>
</evidence>
<dbReference type="RefSeq" id="WP_186879874.1">
    <property type="nucleotide sequence ID" value="NZ_JACOGG010000002.1"/>
</dbReference>
<gene>
    <name evidence="2" type="ORF">H8K47_02645</name>
</gene>
<proteinExistence type="predicted"/>
<dbReference type="SUPFAM" id="SSF56281">
    <property type="entry name" value="Metallo-hydrolase/oxidoreductase"/>
    <property type="match status" value="1"/>
</dbReference>
<comment type="caution">
    <text evidence="2">The sequence shown here is derived from an EMBL/GenBank/DDBJ whole genome shotgun (WGS) entry which is preliminary data.</text>
</comment>
<accession>A0A923KZ16</accession>
<dbReference type="InterPro" id="IPR050855">
    <property type="entry name" value="NDM-1-like"/>
</dbReference>
<dbReference type="AlphaFoldDB" id="A0A923KZ16"/>
<protein>
    <submittedName>
        <fullName evidence="2">MBL fold metallo-hydrolase</fullName>
    </submittedName>
</protein>
<evidence type="ECO:0000313" key="2">
    <source>
        <dbReference type="EMBL" id="MBC3934251.1"/>
    </source>
</evidence>
<sequence>MTTTLRFPPGIQVLERGWLSSNNIVLQDAERCVLVDSGYLTHAPQTLALLSHALQGRQLDLLLNTHLHSDHCGGNALLQKKYASQTWVPAQEMDAVQQWDEQRLSFLATGQQCARFQCDGGLQHGQRWQLAGLTWEVIQAPGHDPHSIMLYCAQEGILISADALWENGFGVIFPELEGGSGFAEQAQVLALIAELNPRIVIPGHGAPFNDVSSALARARGRLDYLSSQPQRNARNALKVLIAFMLLDQRQITLAQLNLQLFRSRLMQAAACQLLPADQILDAAWVQDLLSQLAAELVGAGVAKLEADYLISC</sequence>
<evidence type="ECO:0000259" key="1">
    <source>
        <dbReference type="SMART" id="SM00849"/>
    </source>
</evidence>
<dbReference type="CDD" id="cd06262">
    <property type="entry name" value="metallo-hydrolase-like_MBL-fold"/>
    <property type="match status" value="1"/>
</dbReference>
<dbReference type="Pfam" id="PF00753">
    <property type="entry name" value="Lactamase_B"/>
    <property type="match status" value="1"/>
</dbReference>
<dbReference type="EMBL" id="JACOGG010000002">
    <property type="protein sequence ID" value="MBC3934251.1"/>
    <property type="molecule type" value="Genomic_DNA"/>
</dbReference>
<feature type="domain" description="Metallo-beta-lactamase" evidence="1">
    <location>
        <begin position="20"/>
        <end position="204"/>
    </location>
</feature>
<reference evidence="2" key="1">
    <citation type="submission" date="2020-08" db="EMBL/GenBank/DDBJ databases">
        <title>Novel species isolated from subtropical streams in China.</title>
        <authorList>
            <person name="Lu H."/>
        </authorList>
    </citation>
    <scope>NUCLEOTIDE SEQUENCE</scope>
    <source>
        <strain evidence="2">CY7W</strain>
    </source>
</reference>
<name>A0A923KZ16_9BURK</name>
<dbReference type="PANTHER" id="PTHR42951">
    <property type="entry name" value="METALLO-BETA-LACTAMASE DOMAIN-CONTAINING"/>
    <property type="match status" value="1"/>
</dbReference>
<keyword evidence="3" id="KW-1185">Reference proteome</keyword>
<dbReference type="Proteomes" id="UP000612361">
    <property type="component" value="Unassembled WGS sequence"/>
</dbReference>
<organism evidence="2 3">
    <name type="scientific">Undibacterium rugosum</name>
    <dbReference type="NCBI Taxonomy" id="2762291"/>
    <lineage>
        <taxon>Bacteria</taxon>
        <taxon>Pseudomonadati</taxon>
        <taxon>Pseudomonadota</taxon>
        <taxon>Betaproteobacteria</taxon>
        <taxon>Burkholderiales</taxon>
        <taxon>Oxalobacteraceae</taxon>
        <taxon>Undibacterium</taxon>
    </lineage>
</organism>
<dbReference type="Gene3D" id="3.60.15.10">
    <property type="entry name" value="Ribonuclease Z/Hydroxyacylglutathione hydrolase-like"/>
    <property type="match status" value="1"/>
</dbReference>
<dbReference type="SMART" id="SM00849">
    <property type="entry name" value="Lactamase_B"/>
    <property type="match status" value="1"/>
</dbReference>
<dbReference type="InterPro" id="IPR036866">
    <property type="entry name" value="RibonucZ/Hydroxyglut_hydro"/>
</dbReference>
<dbReference type="PANTHER" id="PTHR42951:SF14">
    <property type="entry name" value="METALLO-BETA-LACTAMASE SUPERFAMILY PROTEIN"/>
    <property type="match status" value="1"/>
</dbReference>
<dbReference type="InterPro" id="IPR001279">
    <property type="entry name" value="Metallo-B-lactamas"/>
</dbReference>